<keyword evidence="3" id="KW-0949">S-adenosyl-L-methionine</keyword>
<accession>A0ABT7LW43</accession>
<reference evidence="5 6" key="1">
    <citation type="submission" date="2023-06" db="EMBL/GenBank/DDBJ databases">
        <title>Whole genome sequence of Oscillatoria calcuttensis NRMC-F 0142.</title>
        <authorList>
            <person name="Shakena Fathima T."/>
            <person name="Muralitharan G."/>
            <person name="Thajuddin N."/>
        </authorList>
    </citation>
    <scope>NUCLEOTIDE SEQUENCE [LARGE SCALE GENOMIC DNA]</scope>
    <source>
        <strain evidence="5 6">NRMC-F 0142</strain>
    </source>
</reference>
<dbReference type="PANTHER" id="PTHR43464">
    <property type="entry name" value="METHYLTRANSFERASE"/>
    <property type="match status" value="1"/>
</dbReference>
<evidence type="ECO:0000256" key="1">
    <source>
        <dbReference type="ARBA" id="ARBA00022603"/>
    </source>
</evidence>
<dbReference type="EMBL" id="JASVEJ010000007">
    <property type="protein sequence ID" value="MDL5056245.1"/>
    <property type="molecule type" value="Genomic_DNA"/>
</dbReference>
<dbReference type="PANTHER" id="PTHR43464:SF19">
    <property type="entry name" value="UBIQUINONE BIOSYNTHESIS O-METHYLTRANSFERASE, MITOCHONDRIAL"/>
    <property type="match status" value="1"/>
</dbReference>
<dbReference type="InterPro" id="IPR041698">
    <property type="entry name" value="Methyltransf_25"/>
</dbReference>
<comment type="caution">
    <text evidence="5">The sequence shown here is derived from an EMBL/GenBank/DDBJ whole genome shotgun (WGS) entry which is preliminary data.</text>
</comment>
<gene>
    <name evidence="5" type="ORF">QQ055_01990</name>
</gene>
<dbReference type="EC" id="2.1.-.-" evidence="5"/>
<keyword evidence="6" id="KW-1185">Reference proteome</keyword>
<dbReference type="Gene3D" id="3.40.50.150">
    <property type="entry name" value="Vaccinia Virus protein VP39"/>
    <property type="match status" value="1"/>
</dbReference>
<organism evidence="5 6">
    <name type="scientific">Geitlerinema calcuttense NRMC-F 0142</name>
    <dbReference type="NCBI Taxonomy" id="2922238"/>
    <lineage>
        <taxon>Bacteria</taxon>
        <taxon>Bacillati</taxon>
        <taxon>Cyanobacteriota</taxon>
        <taxon>Cyanophyceae</taxon>
        <taxon>Geitlerinematales</taxon>
        <taxon>Geitlerinemataceae</taxon>
        <taxon>Geitlerinema</taxon>
    </lineage>
</organism>
<dbReference type="CDD" id="cd02440">
    <property type="entry name" value="AdoMet_MTases"/>
    <property type="match status" value="1"/>
</dbReference>
<protein>
    <submittedName>
        <fullName evidence="5">Class I SAM-dependent methyltransferase</fullName>
        <ecNumber evidence="5">2.1.-.-</ecNumber>
    </submittedName>
</protein>
<dbReference type="InterPro" id="IPR029063">
    <property type="entry name" value="SAM-dependent_MTases_sf"/>
</dbReference>
<name>A0ABT7LW43_9CYAN</name>
<evidence type="ECO:0000256" key="2">
    <source>
        <dbReference type="ARBA" id="ARBA00022679"/>
    </source>
</evidence>
<keyword evidence="1 5" id="KW-0489">Methyltransferase</keyword>
<evidence type="ECO:0000259" key="4">
    <source>
        <dbReference type="Pfam" id="PF13649"/>
    </source>
</evidence>
<sequence>MNPQFSQKIQADFDQIAQLQTLRWDHNSHYHPFLLKQLPANCPNVLEVGCGGGEFSRLLAQRAESVTAIDLSPTMIERAKQNSLTYPHLHFQVADILEWEIPDEQFDAIASIATVHHIPLETLLPRLKAALKPGGKLLILDLVENAQLQDFLLDFVAVPLNWILQFWYNRRFRPTPEAIALWREHIRTDEYLTLSQAKQLYSQYLEGAIVRRHLFWRYSMVWQKPS</sequence>
<evidence type="ECO:0000313" key="6">
    <source>
        <dbReference type="Proteomes" id="UP001230986"/>
    </source>
</evidence>
<proteinExistence type="predicted"/>
<dbReference type="Proteomes" id="UP001230986">
    <property type="component" value="Unassembled WGS sequence"/>
</dbReference>
<dbReference type="GO" id="GO:0008168">
    <property type="term" value="F:methyltransferase activity"/>
    <property type="evidence" value="ECO:0007669"/>
    <property type="project" value="UniProtKB-KW"/>
</dbReference>
<dbReference type="GO" id="GO:0032259">
    <property type="term" value="P:methylation"/>
    <property type="evidence" value="ECO:0007669"/>
    <property type="project" value="UniProtKB-KW"/>
</dbReference>
<dbReference type="Pfam" id="PF13649">
    <property type="entry name" value="Methyltransf_25"/>
    <property type="match status" value="1"/>
</dbReference>
<dbReference type="SUPFAM" id="SSF53335">
    <property type="entry name" value="S-adenosyl-L-methionine-dependent methyltransferases"/>
    <property type="match status" value="1"/>
</dbReference>
<keyword evidence="2 5" id="KW-0808">Transferase</keyword>
<evidence type="ECO:0000313" key="5">
    <source>
        <dbReference type="EMBL" id="MDL5056245.1"/>
    </source>
</evidence>
<dbReference type="RefSeq" id="WP_286004142.1">
    <property type="nucleotide sequence ID" value="NZ_JASVEJ010000007.1"/>
</dbReference>
<evidence type="ECO:0000256" key="3">
    <source>
        <dbReference type="ARBA" id="ARBA00022691"/>
    </source>
</evidence>
<feature type="domain" description="Methyltransferase" evidence="4">
    <location>
        <begin position="45"/>
        <end position="135"/>
    </location>
</feature>